<dbReference type="EMBL" id="QRLR01000006">
    <property type="protein sequence ID" value="RHJ22063.1"/>
    <property type="molecule type" value="Genomic_DNA"/>
</dbReference>
<dbReference type="AlphaFoldDB" id="A0A415C3D1"/>
<accession>A0A415C3D1</accession>
<reference evidence="2 3" key="1">
    <citation type="submission" date="2018-08" db="EMBL/GenBank/DDBJ databases">
        <title>A genome reference for cultivated species of the human gut microbiota.</title>
        <authorList>
            <person name="Zou Y."/>
            <person name="Xue W."/>
            <person name="Luo G."/>
        </authorList>
    </citation>
    <scope>NUCLEOTIDE SEQUENCE [LARGE SCALE GENOMIC DNA]</scope>
    <source>
        <strain evidence="2 3">AM12-10</strain>
    </source>
</reference>
<dbReference type="Proteomes" id="UP000283727">
    <property type="component" value="Unassembled WGS sequence"/>
</dbReference>
<feature type="transmembrane region" description="Helical" evidence="1">
    <location>
        <begin position="6"/>
        <end position="31"/>
    </location>
</feature>
<organism evidence="2 3">
    <name type="scientific">Bifidobacterium bifidum</name>
    <dbReference type="NCBI Taxonomy" id="1681"/>
    <lineage>
        <taxon>Bacteria</taxon>
        <taxon>Bacillati</taxon>
        <taxon>Actinomycetota</taxon>
        <taxon>Actinomycetes</taxon>
        <taxon>Bifidobacteriales</taxon>
        <taxon>Bifidobacteriaceae</taxon>
        <taxon>Bifidobacterium</taxon>
    </lineage>
</organism>
<name>A0A415C3D1_BIFBI</name>
<keyword evidence="1" id="KW-1133">Transmembrane helix</keyword>
<comment type="caution">
    <text evidence="2">The sequence shown here is derived from an EMBL/GenBank/DDBJ whole genome shotgun (WGS) entry which is preliminary data.</text>
</comment>
<sequence length="166" mass="19464">MNPWLSYFLGVVTPFILFALYLIGGLLIDAFTPTENYGYSRCVFCLWDSIHPEDAKASPFGQWCRRMAHLHLNPRHRRWTRILRRWPRRSQVEVTLPDGGRYTGKLERWRDGEMPQYLNKTTNKWTRSGDTAHGYGFTDDATGKWFECWDDDARPTGYAGLLKRAE</sequence>
<keyword evidence="1" id="KW-0472">Membrane</keyword>
<protein>
    <submittedName>
        <fullName evidence="2">Uncharacterized protein</fullName>
    </submittedName>
</protein>
<evidence type="ECO:0000256" key="1">
    <source>
        <dbReference type="SAM" id="Phobius"/>
    </source>
</evidence>
<gene>
    <name evidence="2" type="ORF">DW137_09555</name>
</gene>
<proteinExistence type="predicted"/>
<evidence type="ECO:0000313" key="2">
    <source>
        <dbReference type="EMBL" id="RHJ22063.1"/>
    </source>
</evidence>
<dbReference type="RefSeq" id="WP_117658447.1">
    <property type="nucleotide sequence ID" value="NZ_JAQECX010000005.1"/>
</dbReference>
<evidence type="ECO:0000313" key="3">
    <source>
        <dbReference type="Proteomes" id="UP000283727"/>
    </source>
</evidence>
<keyword evidence="1" id="KW-0812">Transmembrane</keyword>